<dbReference type="InterPro" id="IPR013785">
    <property type="entry name" value="Aldolase_TIM"/>
</dbReference>
<dbReference type="InterPro" id="IPR027596">
    <property type="entry name" value="AmmeMemoSam_rS"/>
</dbReference>
<keyword evidence="6" id="KW-0411">Iron-sulfur</keyword>
<keyword evidence="5" id="KW-0408">Iron</keyword>
<dbReference type="SFLD" id="SFLDG01101">
    <property type="entry name" value="Uncharacterised_Radical_SAM_Su"/>
    <property type="match status" value="1"/>
</dbReference>
<evidence type="ECO:0000256" key="5">
    <source>
        <dbReference type="ARBA" id="ARBA00023004"/>
    </source>
</evidence>
<dbReference type="InterPro" id="IPR007197">
    <property type="entry name" value="rSAM"/>
</dbReference>
<protein>
    <recommendedName>
        <fullName evidence="7">Radical SAM core domain-containing protein</fullName>
    </recommendedName>
</protein>
<dbReference type="SUPFAM" id="SSF102114">
    <property type="entry name" value="Radical SAM enzymes"/>
    <property type="match status" value="1"/>
</dbReference>
<reference evidence="8" key="1">
    <citation type="journal article" date="2014" name="Front. Microbiol.">
        <title>High frequency of phylogenetically diverse reductive dehalogenase-homologous genes in deep subseafloor sedimentary metagenomes.</title>
        <authorList>
            <person name="Kawai M."/>
            <person name="Futagami T."/>
            <person name="Toyoda A."/>
            <person name="Takaki Y."/>
            <person name="Nishi S."/>
            <person name="Hori S."/>
            <person name="Arai W."/>
            <person name="Tsubouchi T."/>
            <person name="Morono Y."/>
            <person name="Uchiyama I."/>
            <person name="Ito T."/>
            <person name="Fujiyama A."/>
            <person name="Inagaki F."/>
            <person name="Takami H."/>
        </authorList>
    </citation>
    <scope>NUCLEOTIDE SEQUENCE</scope>
    <source>
        <strain evidence="8">Expedition CK06-06</strain>
    </source>
</reference>
<dbReference type="InterPro" id="IPR058240">
    <property type="entry name" value="rSAM_sf"/>
</dbReference>
<dbReference type="AlphaFoldDB" id="X0W3Y5"/>
<dbReference type="NCBIfam" id="TIGR04337">
    <property type="entry name" value="AmmeMemoSam_rS"/>
    <property type="match status" value="1"/>
</dbReference>
<keyword evidence="3" id="KW-0949">S-adenosyl-L-methionine</keyword>
<proteinExistence type="predicted"/>
<evidence type="ECO:0000259" key="7">
    <source>
        <dbReference type="PROSITE" id="PS51918"/>
    </source>
</evidence>
<organism evidence="8">
    <name type="scientific">marine sediment metagenome</name>
    <dbReference type="NCBI Taxonomy" id="412755"/>
    <lineage>
        <taxon>unclassified sequences</taxon>
        <taxon>metagenomes</taxon>
        <taxon>ecological metagenomes</taxon>
    </lineage>
</organism>
<name>X0W3Y5_9ZZZZ</name>
<feature type="domain" description="Radical SAM core" evidence="7">
    <location>
        <begin position="71"/>
        <end position="227"/>
    </location>
</feature>
<feature type="non-terminal residue" evidence="8">
    <location>
        <position position="227"/>
    </location>
</feature>
<dbReference type="GO" id="GO:0051539">
    <property type="term" value="F:4 iron, 4 sulfur cluster binding"/>
    <property type="evidence" value="ECO:0007669"/>
    <property type="project" value="UniProtKB-KW"/>
</dbReference>
<dbReference type="PANTHER" id="PTHR30352">
    <property type="entry name" value="PYRUVATE FORMATE-LYASE-ACTIVATING ENZYME"/>
    <property type="match status" value="1"/>
</dbReference>
<comment type="caution">
    <text evidence="8">The sequence shown here is derived from an EMBL/GenBank/DDBJ whole genome shotgun (WGS) entry which is preliminary data.</text>
</comment>
<dbReference type="CDD" id="cd01335">
    <property type="entry name" value="Radical_SAM"/>
    <property type="match status" value="1"/>
</dbReference>
<dbReference type="GO" id="GO:0046872">
    <property type="term" value="F:metal ion binding"/>
    <property type="evidence" value="ECO:0007669"/>
    <property type="project" value="UniProtKB-KW"/>
</dbReference>
<dbReference type="InterPro" id="IPR034457">
    <property type="entry name" value="Organic_radical-activating"/>
</dbReference>
<evidence type="ECO:0000256" key="2">
    <source>
        <dbReference type="ARBA" id="ARBA00022485"/>
    </source>
</evidence>
<evidence type="ECO:0000313" key="8">
    <source>
        <dbReference type="EMBL" id="GAG25549.1"/>
    </source>
</evidence>
<dbReference type="PROSITE" id="PS51918">
    <property type="entry name" value="RADICAL_SAM"/>
    <property type="match status" value="1"/>
</dbReference>
<evidence type="ECO:0000256" key="6">
    <source>
        <dbReference type="ARBA" id="ARBA00023014"/>
    </source>
</evidence>
<dbReference type="PANTHER" id="PTHR30352:SF5">
    <property type="entry name" value="PYRUVATE FORMATE-LYASE 1-ACTIVATING ENZYME"/>
    <property type="match status" value="1"/>
</dbReference>
<accession>X0W3Y5</accession>
<evidence type="ECO:0000256" key="3">
    <source>
        <dbReference type="ARBA" id="ARBA00022691"/>
    </source>
</evidence>
<evidence type="ECO:0000256" key="4">
    <source>
        <dbReference type="ARBA" id="ARBA00022723"/>
    </source>
</evidence>
<dbReference type="SFLD" id="SFLDS00029">
    <property type="entry name" value="Radical_SAM"/>
    <property type="match status" value="1"/>
</dbReference>
<comment type="cofactor">
    <cofactor evidence="1">
        <name>[4Fe-4S] cluster</name>
        <dbReference type="ChEBI" id="CHEBI:49883"/>
    </cofactor>
</comment>
<dbReference type="Pfam" id="PF04055">
    <property type="entry name" value="Radical_SAM"/>
    <property type="match status" value="1"/>
</dbReference>
<keyword evidence="4" id="KW-0479">Metal-binding</keyword>
<sequence>MDNLMKEAALYEKIDKDRVRCNLCAHHCVITDGKLGVCHVRKNLNGTLFTLVYGRTISQHVDPIEKKPLYHFYPGTSSYSIATSGCNFRCRWCQNWDIAQMPREHGLISGSEASPEQIVSGALASGCRSIAYTYTEPTIFFEYAYNTARLAHEAGIANVYVTNGYMTSDMLEAFHPYLDAANVDLKAFREKTYHRYVGAGLKPVLESMKVMKRLGIWLEVTTLVIPG</sequence>
<dbReference type="Gene3D" id="3.20.20.70">
    <property type="entry name" value="Aldolase class I"/>
    <property type="match status" value="1"/>
</dbReference>
<dbReference type="EMBL" id="BARS01033406">
    <property type="protein sequence ID" value="GAG25549.1"/>
    <property type="molecule type" value="Genomic_DNA"/>
</dbReference>
<keyword evidence="2" id="KW-0004">4Fe-4S</keyword>
<evidence type="ECO:0000256" key="1">
    <source>
        <dbReference type="ARBA" id="ARBA00001966"/>
    </source>
</evidence>
<gene>
    <name evidence="8" type="ORF">S01H1_51739</name>
</gene>
<dbReference type="GO" id="GO:0003824">
    <property type="term" value="F:catalytic activity"/>
    <property type="evidence" value="ECO:0007669"/>
    <property type="project" value="InterPro"/>
</dbReference>